<feature type="chain" id="PRO_5021763732" evidence="1">
    <location>
        <begin position="25"/>
        <end position="200"/>
    </location>
</feature>
<keyword evidence="1" id="KW-0732">Signal</keyword>
<feature type="signal peptide" evidence="1">
    <location>
        <begin position="1"/>
        <end position="24"/>
    </location>
</feature>
<reference evidence="2 3" key="1">
    <citation type="journal article" date="2015" name="Stand. Genomic Sci.">
        <title>Genomic Encyclopedia of Bacterial and Archaeal Type Strains, Phase III: the genomes of soil and plant-associated and newly described type strains.</title>
        <authorList>
            <person name="Whitman W.B."/>
            <person name="Woyke T."/>
            <person name="Klenk H.P."/>
            <person name="Zhou Y."/>
            <person name="Lilburn T.G."/>
            <person name="Beck B.J."/>
            <person name="De Vos P."/>
            <person name="Vandamme P."/>
            <person name="Eisen J.A."/>
            <person name="Garrity G."/>
            <person name="Hugenholtz P."/>
            <person name="Kyrpides N.C."/>
        </authorList>
    </citation>
    <scope>NUCLEOTIDE SEQUENCE [LARGE SCALE GENOMIC DNA]</scope>
    <source>
        <strain evidence="2 3">CGMCC 1.7748</strain>
    </source>
</reference>
<protein>
    <submittedName>
        <fullName evidence="2">Uncharacterized protein</fullName>
    </submittedName>
</protein>
<dbReference type="EMBL" id="VLKK01000001">
    <property type="protein sequence ID" value="TWH97768.1"/>
    <property type="molecule type" value="Genomic_DNA"/>
</dbReference>
<accession>A0A562KQR8</accession>
<proteinExistence type="predicted"/>
<gene>
    <name evidence="2" type="ORF">IQ35_00368</name>
</gene>
<organism evidence="2 3">
    <name type="scientific">Sphingobium wenxiniae (strain DSM 21828 / CGMCC 1.7748 / JZ-1)</name>
    <dbReference type="NCBI Taxonomy" id="595605"/>
    <lineage>
        <taxon>Bacteria</taxon>
        <taxon>Pseudomonadati</taxon>
        <taxon>Pseudomonadota</taxon>
        <taxon>Alphaproteobacteria</taxon>
        <taxon>Sphingomonadales</taxon>
        <taxon>Sphingomonadaceae</taxon>
        <taxon>Sphingobium</taxon>
    </lineage>
</organism>
<dbReference type="AlphaFoldDB" id="A0A562KQR8"/>
<dbReference type="RefSeq" id="WP_145071785.1">
    <property type="nucleotide sequence ID" value="NZ_JACIIY010000001.1"/>
</dbReference>
<keyword evidence="3" id="KW-1185">Reference proteome</keyword>
<evidence type="ECO:0000313" key="3">
    <source>
        <dbReference type="Proteomes" id="UP000316624"/>
    </source>
</evidence>
<dbReference type="Proteomes" id="UP000316624">
    <property type="component" value="Unassembled WGS sequence"/>
</dbReference>
<name>A0A562KQR8_SPHWJ</name>
<sequence length="200" mass="20639">MRKSPRTAALAGVAALAVAGTALAAGNDSRVMTVDLPDGSLARIEYKGDVAPRVVVEPGTRFMPVAFADPSMIAPFALFDRIAADMDRQSAAMLRQVQALQAGLRDHGGQLDFAKFGNLPAGTVSYRFVSIGDGSRVCSHSWRLTSQGSDQQPKLISASSGDCAADGKMSTPVAGGSGSARTMLINHAVVTPPPAAPSTI</sequence>
<evidence type="ECO:0000313" key="2">
    <source>
        <dbReference type="EMBL" id="TWH97768.1"/>
    </source>
</evidence>
<comment type="caution">
    <text evidence="2">The sequence shown here is derived from an EMBL/GenBank/DDBJ whole genome shotgun (WGS) entry which is preliminary data.</text>
</comment>
<evidence type="ECO:0000256" key="1">
    <source>
        <dbReference type="SAM" id="SignalP"/>
    </source>
</evidence>